<evidence type="ECO:0000313" key="3">
    <source>
        <dbReference type="Proteomes" id="UP001175226"/>
    </source>
</evidence>
<proteinExistence type="predicted"/>
<accession>A0AA39MFQ9</accession>
<organism evidence="2 3">
    <name type="scientific">Armillaria borealis</name>
    <dbReference type="NCBI Taxonomy" id="47425"/>
    <lineage>
        <taxon>Eukaryota</taxon>
        <taxon>Fungi</taxon>
        <taxon>Dikarya</taxon>
        <taxon>Basidiomycota</taxon>
        <taxon>Agaricomycotina</taxon>
        <taxon>Agaricomycetes</taxon>
        <taxon>Agaricomycetidae</taxon>
        <taxon>Agaricales</taxon>
        <taxon>Marasmiineae</taxon>
        <taxon>Physalacriaceae</taxon>
        <taxon>Armillaria</taxon>
    </lineage>
</organism>
<feature type="region of interest" description="Disordered" evidence="1">
    <location>
        <begin position="1"/>
        <end position="51"/>
    </location>
</feature>
<name>A0AA39MFQ9_9AGAR</name>
<reference evidence="2" key="1">
    <citation type="submission" date="2023-06" db="EMBL/GenBank/DDBJ databases">
        <authorList>
            <consortium name="Lawrence Berkeley National Laboratory"/>
            <person name="Ahrendt S."/>
            <person name="Sahu N."/>
            <person name="Indic B."/>
            <person name="Wong-Bajracharya J."/>
            <person name="Merenyi Z."/>
            <person name="Ke H.-M."/>
            <person name="Monk M."/>
            <person name="Kocsube S."/>
            <person name="Drula E."/>
            <person name="Lipzen A."/>
            <person name="Balint B."/>
            <person name="Henrissat B."/>
            <person name="Andreopoulos B."/>
            <person name="Martin F.M."/>
            <person name="Harder C.B."/>
            <person name="Rigling D."/>
            <person name="Ford K.L."/>
            <person name="Foster G.D."/>
            <person name="Pangilinan J."/>
            <person name="Papanicolaou A."/>
            <person name="Barry K."/>
            <person name="LaButti K."/>
            <person name="Viragh M."/>
            <person name="Koriabine M."/>
            <person name="Yan M."/>
            <person name="Riley R."/>
            <person name="Champramary S."/>
            <person name="Plett K.L."/>
            <person name="Tsai I.J."/>
            <person name="Slot J."/>
            <person name="Sipos G."/>
            <person name="Plett J."/>
            <person name="Nagy L.G."/>
            <person name="Grigoriev I.V."/>
        </authorList>
    </citation>
    <scope>NUCLEOTIDE SEQUENCE</scope>
    <source>
        <strain evidence="2">FPL87.14</strain>
    </source>
</reference>
<comment type="caution">
    <text evidence="2">The sequence shown here is derived from an EMBL/GenBank/DDBJ whole genome shotgun (WGS) entry which is preliminary data.</text>
</comment>
<dbReference type="Proteomes" id="UP001175226">
    <property type="component" value="Unassembled WGS sequence"/>
</dbReference>
<dbReference type="EMBL" id="JAUEPT010000092">
    <property type="protein sequence ID" value="KAK0432602.1"/>
    <property type="molecule type" value="Genomic_DNA"/>
</dbReference>
<feature type="compositionally biased region" description="Polar residues" evidence="1">
    <location>
        <begin position="19"/>
        <end position="35"/>
    </location>
</feature>
<sequence>MANDAPPQSLALSDIMHTLSPSPGPQNTEQSQYANGTDAEERARLLDPPQEVDLKSCQNKLSEMGLLSDENESATPHERELANMVSCSMLRQWDPMQLLEQAATISGLMQERELLLQLFSGGTGLRWEAEKEGWERSAEALISQRTKDNPDAFKT</sequence>
<protein>
    <submittedName>
        <fullName evidence="2">Uncharacterized protein</fullName>
    </submittedName>
</protein>
<evidence type="ECO:0000313" key="2">
    <source>
        <dbReference type="EMBL" id="KAK0432602.1"/>
    </source>
</evidence>
<keyword evidence="3" id="KW-1185">Reference proteome</keyword>
<evidence type="ECO:0000256" key="1">
    <source>
        <dbReference type="SAM" id="MobiDB-lite"/>
    </source>
</evidence>
<gene>
    <name evidence="2" type="ORF">EV421DRAFT_1719411</name>
</gene>
<dbReference type="AlphaFoldDB" id="A0AA39MFQ9"/>